<dbReference type="PANTHER" id="PTHR30193:SF37">
    <property type="entry name" value="INNER MEMBRANE ABC TRANSPORTER PERMEASE PROTEIN YCJO"/>
    <property type="match status" value="1"/>
</dbReference>
<comment type="subcellular location">
    <subcellularLocation>
        <location evidence="1 7">Cell membrane</location>
        <topology evidence="1 7">Multi-pass membrane protein</topology>
    </subcellularLocation>
</comment>
<protein>
    <submittedName>
        <fullName evidence="9">Sugar ABC transporter permease</fullName>
    </submittedName>
</protein>
<keyword evidence="4 7" id="KW-0812">Transmembrane</keyword>
<feature type="transmembrane region" description="Helical" evidence="7">
    <location>
        <begin position="110"/>
        <end position="130"/>
    </location>
</feature>
<feature type="transmembrane region" description="Helical" evidence="7">
    <location>
        <begin position="12"/>
        <end position="38"/>
    </location>
</feature>
<dbReference type="AlphaFoldDB" id="A0A7X0VYX0"/>
<dbReference type="Pfam" id="PF00528">
    <property type="entry name" value="BPD_transp_1"/>
    <property type="match status" value="1"/>
</dbReference>
<dbReference type="PANTHER" id="PTHR30193">
    <property type="entry name" value="ABC TRANSPORTER PERMEASE PROTEIN"/>
    <property type="match status" value="1"/>
</dbReference>
<dbReference type="RefSeq" id="WP_185132795.1">
    <property type="nucleotide sequence ID" value="NZ_JACJVO010000042.1"/>
</dbReference>
<feature type="transmembrane region" description="Helical" evidence="7">
    <location>
        <begin position="271"/>
        <end position="290"/>
    </location>
</feature>
<evidence type="ECO:0000256" key="3">
    <source>
        <dbReference type="ARBA" id="ARBA00022475"/>
    </source>
</evidence>
<keyword evidence="2 7" id="KW-0813">Transport</keyword>
<keyword evidence="10" id="KW-1185">Reference proteome</keyword>
<keyword evidence="3" id="KW-1003">Cell membrane</keyword>
<feature type="transmembrane region" description="Helical" evidence="7">
    <location>
        <begin position="73"/>
        <end position="98"/>
    </location>
</feature>
<reference evidence="9 10" key="1">
    <citation type="submission" date="2020-08" db="EMBL/GenBank/DDBJ databases">
        <title>Cohnella phylogeny.</title>
        <authorList>
            <person name="Dunlap C."/>
        </authorList>
    </citation>
    <scope>NUCLEOTIDE SEQUENCE [LARGE SCALE GENOMIC DNA]</scope>
    <source>
        <strain evidence="9 10">CBP 2801</strain>
    </source>
</reference>
<feature type="domain" description="ABC transmembrane type-1" evidence="8">
    <location>
        <begin position="73"/>
        <end position="289"/>
    </location>
</feature>
<accession>A0A7X0VYX0</accession>
<dbReference type="PROSITE" id="PS50928">
    <property type="entry name" value="ABC_TM1"/>
    <property type="match status" value="1"/>
</dbReference>
<evidence type="ECO:0000259" key="8">
    <source>
        <dbReference type="PROSITE" id="PS50928"/>
    </source>
</evidence>
<evidence type="ECO:0000313" key="9">
    <source>
        <dbReference type="EMBL" id="MBB6735145.1"/>
    </source>
</evidence>
<dbReference type="CDD" id="cd06261">
    <property type="entry name" value="TM_PBP2"/>
    <property type="match status" value="1"/>
</dbReference>
<comment type="similarity">
    <text evidence="7">Belongs to the binding-protein-dependent transport system permease family.</text>
</comment>
<dbReference type="GO" id="GO:0005886">
    <property type="term" value="C:plasma membrane"/>
    <property type="evidence" value="ECO:0007669"/>
    <property type="project" value="UniProtKB-SubCell"/>
</dbReference>
<feature type="transmembrane region" description="Helical" evidence="7">
    <location>
        <begin position="163"/>
        <end position="186"/>
    </location>
</feature>
<evidence type="ECO:0000256" key="5">
    <source>
        <dbReference type="ARBA" id="ARBA00022989"/>
    </source>
</evidence>
<dbReference type="InterPro" id="IPR000515">
    <property type="entry name" value="MetI-like"/>
</dbReference>
<evidence type="ECO:0000256" key="2">
    <source>
        <dbReference type="ARBA" id="ARBA00022448"/>
    </source>
</evidence>
<dbReference type="EMBL" id="JACJVO010000042">
    <property type="protein sequence ID" value="MBB6735145.1"/>
    <property type="molecule type" value="Genomic_DNA"/>
</dbReference>
<gene>
    <name evidence="9" type="ORF">H7C18_29955</name>
</gene>
<evidence type="ECO:0000256" key="4">
    <source>
        <dbReference type="ARBA" id="ARBA00022692"/>
    </source>
</evidence>
<evidence type="ECO:0000256" key="6">
    <source>
        <dbReference type="ARBA" id="ARBA00023136"/>
    </source>
</evidence>
<name>A0A7X0VYX0_9BACL</name>
<comment type="caution">
    <text evidence="9">The sequence shown here is derived from an EMBL/GenBank/DDBJ whole genome shotgun (WGS) entry which is preliminary data.</text>
</comment>
<dbReference type="SUPFAM" id="SSF161098">
    <property type="entry name" value="MetI-like"/>
    <property type="match status" value="1"/>
</dbReference>
<dbReference type="GO" id="GO:0055085">
    <property type="term" value="P:transmembrane transport"/>
    <property type="evidence" value="ECO:0007669"/>
    <property type="project" value="InterPro"/>
</dbReference>
<dbReference type="InterPro" id="IPR051393">
    <property type="entry name" value="ABC_transporter_permease"/>
</dbReference>
<proteinExistence type="inferred from homology"/>
<dbReference type="InterPro" id="IPR035906">
    <property type="entry name" value="MetI-like_sf"/>
</dbReference>
<keyword evidence="5 7" id="KW-1133">Transmembrane helix</keyword>
<organism evidence="9 10">
    <name type="scientific">Cohnella zeiphila</name>
    <dbReference type="NCBI Taxonomy" id="2761120"/>
    <lineage>
        <taxon>Bacteria</taxon>
        <taxon>Bacillati</taxon>
        <taxon>Bacillota</taxon>
        <taxon>Bacilli</taxon>
        <taxon>Bacillales</taxon>
        <taxon>Paenibacillaceae</taxon>
        <taxon>Cohnella</taxon>
    </lineage>
</organism>
<sequence length="298" mass="33702">MKTIRRLLGKDAVVAWTLLAPNVIWTAVFTLFALYYSIYLSFQEVDVFSGHNRFLGFANYTDSFADPLFGKSLWQTAVFTACSVPLSMAFGLLVATLMNGRIKGRAWMRASFFLPSILPIIAIAQVWRWIYEPSYGLLNFTLEKLGITSPEHPVQWLMSTKTAMLAVIVFAIWKGFGYIMVIYLAALQGISRSLYEAAEIDGANPVQKFWSITVPGLRPATFFILITSVSGAFQTFGEIYSLTNGGPVNSTNMIAYYIYQYAFQFFKIGRGAAVSVILFLLLFALTIWQWRMYQRTEE</sequence>
<dbReference type="Proteomes" id="UP000564644">
    <property type="component" value="Unassembled WGS sequence"/>
</dbReference>
<dbReference type="Gene3D" id="1.10.3720.10">
    <property type="entry name" value="MetI-like"/>
    <property type="match status" value="1"/>
</dbReference>
<evidence type="ECO:0000313" key="10">
    <source>
        <dbReference type="Proteomes" id="UP000564644"/>
    </source>
</evidence>
<keyword evidence="6 7" id="KW-0472">Membrane</keyword>
<evidence type="ECO:0000256" key="1">
    <source>
        <dbReference type="ARBA" id="ARBA00004651"/>
    </source>
</evidence>
<evidence type="ECO:0000256" key="7">
    <source>
        <dbReference type="RuleBase" id="RU363032"/>
    </source>
</evidence>